<reference evidence="1" key="1">
    <citation type="submission" date="2018-02" db="EMBL/GenBank/DDBJ databases">
        <title>Rhizophora mucronata_Transcriptome.</title>
        <authorList>
            <person name="Meera S.P."/>
            <person name="Sreeshan A."/>
            <person name="Augustine A."/>
        </authorList>
    </citation>
    <scope>NUCLEOTIDE SEQUENCE</scope>
    <source>
        <tissue evidence="1">Leaf</tissue>
    </source>
</reference>
<name>A0A2P2PPQ6_RHIMU</name>
<protein>
    <submittedName>
        <fullName evidence="1">Uncharacterized protein</fullName>
    </submittedName>
</protein>
<evidence type="ECO:0000313" key="1">
    <source>
        <dbReference type="EMBL" id="MBX56738.1"/>
    </source>
</evidence>
<organism evidence="1">
    <name type="scientific">Rhizophora mucronata</name>
    <name type="common">Asiatic mangrove</name>
    <dbReference type="NCBI Taxonomy" id="61149"/>
    <lineage>
        <taxon>Eukaryota</taxon>
        <taxon>Viridiplantae</taxon>
        <taxon>Streptophyta</taxon>
        <taxon>Embryophyta</taxon>
        <taxon>Tracheophyta</taxon>
        <taxon>Spermatophyta</taxon>
        <taxon>Magnoliopsida</taxon>
        <taxon>eudicotyledons</taxon>
        <taxon>Gunneridae</taxon>
        <taxon>Pentapetalae</taxon>
        <taxon>rosids</taxon>
        <taxon>fabids</taxon>
        <taxon>Malpighiales</taxon>
        <taxon>Rhizophoraceae</taxon>
        <taxon>Rhizophora</taxon>
    </lineage>
</organism>
<dbReference type="EMBL" id="GGEC01076254">
    <property type="protein sequence ID" value="MBX56738.1"/>
    <property type="molecule type" value="Transcribed_RNA"/>
</dbReference>
<proteinExistence type="predicted"/>
<dbReference type="AlphaFoldDB" id="A0A2P2PPQ6"/>
<sequence>MDVFELLISHILKLQALADPTSYKLATD</sequence>
<accession>A0A2P2PPQ6</accession>